<protein>
    <submittedName>
        <fullName evidence="4">TetR/AcrR family transcriptional regulator</fullName>
    </submittedName>
</protein>
<keyword evidence="5" id="KW-1185">Reference proteome</keyword>
<dbReference type="PROSITE" id="PS50977">
    <property type="entry name" value="HTH_TETR_2"/>
    <property type="match status" value="1"/>
</dbReference>
<name>A0A4V3WGA9_9BACL</name>
<dbReference type="AlphaFoldDB" id="A0A4V3WGA9"/>
<dbReference type="GO" id="GO:0003677">
    <property type="term" value="F:DNA binding"/>
    <property type="evidence" value="ECO:0007669"/>
    <property type="project" value="UniProtKB-UniRule"/>
</dbReference>
<dbReference type="InterPro" id="IPR009057">
    <property type="entry name" value="Homeodomain-like_sf"/>
</dbReference>
<dbReference type="Pfam" id="PF14278">
    <property type="entry name" value="TetR_C_8"/>
    <property type="match status" value="1"/>
</dbReference>
<dbReference type="InterPro" id="IPR001647">
    <property type="entry name" value="HTH_TetR"/>
</dbReference>
<dbReference type="InterPro" id="IPR050624">
    <property type="entry name" value="HTH-type_Tx_Regulator"/>
</dbReference>
<evidence type="ECO:0000313" key="5">
    <source>
        <dbReference type="Proteomes" id="UP000310636"/>
    </source>
</evidence>
<dbReference type="Gene3D" id="1.10.357.10">
    <property type="entry name" value="Tetracycline Repressor, domain 2"/>
    <property type="match status" value="1"/>
</dbReference>
<reference evidence="4 5" key="1">
    <citation type="submission" date="2019-04" db="EMBL/GenBank/DDBJ databases">
        <title>Cohnella sp. nov. isolated from preserved vegetables.</title>
        <authorList>
            <person name="Lin S.-Y."/>
            <person name="Hung M.-H."/>
            <person name="Young C.-C."/>
        </authorList>
    </citation>
    <scope>NUCLEOTIDE SEQUENCE [LARGE SCALE GENOMIC DNA]</scope>
    <source>
        <strain evidence="4 5">CC-MHH1044</strain>
    </source>
</reference>
<dbReference type="SUPFAM" id="SSF46689">
    <property type="entry name" value="Homeodomain-like"/>
    <property type="match status" value="1"/>
</dbReference>
<dbReference type="PRINTS" id="PR00455">
    <property type="entry name" value="HTHTETR"/>
</dbReference>
<organism evidence="4 5">
    <name type="scientific">Cohnella fermenti</name>
    <dbReference type="NCBI Taxonomy" id="2565925"/>
    <lineage>
        <taxon>Bacteria</taxon>
        <taxon>Bacillati</taxon>
        <taxon>Bacillota</taxon>
        <taxon>Bacilli</taxon>
        <taxon>Bacillales</taxon>
        <taxon>Paenibacillaceae</taxon>
        <taxon>Cohnella</taxon>
    </lineage>
</organism>
<feature type="DNA-binding region" description="H-T-H motif" evidence="2">
    <location>
        <begin position="32"/>
        <end position="51"/>
    </location>
</feature>
<evidence type="ECO:0000256" key="1">
    <source>
        <dbReference type="ARBA" id="ARBA00023125"/>
    </source>
</evidence>
<dbReference type="Pfam" id="PF00440">
    <property type="entry name" value="TetR_N"/>
    <property type="match status" value="1"/>
</dbReference>
<dbReference type="RefSeq" id="WP_136368817.1">
    <property type="nucleotide sequence ID" value="NZ_SSOB01000005.1"/>
</dbReference>
<evidence type="ECO:0000256" key="2">
    <source>
        <dbReference type="PROSITE-ProRule" id="PRU00335"/>
    </source>
</evidence>
<accession>A0A4V3WGA9</accession>
<dbReference type="OrthoDB" id="9810250at2"/>
<sequence>MAKVDRRILKTQEALKKAVIELMTEKNFDDITIQEIADRANVNRGTIYLHYQDKYDLLDQLIETLLREMCELDEWACQLEWTEALVPYFEFFEKNYLFFSTMLASKGAPEAFRARLLVAFMEGFKCEIDRDSDRNTDLNDDVMLQYAGTAYVGVIEWWIRNGMPYPPQAMAKQVGTLIGRSL</sequence>
<dbReference type="PANTHER" id="PTHR43479">
    <property type="entry name" value="ACREF/ENVCD OPERON REPRESSOR-RELATED"/>
    <property type="match status" value="1"/>
</dbReference>
<dbReference type="InterPro" id="IPR039532">
    <property type="entry name" value="TetR_C_Firmicutes"/>
</dbReference>
<proteinExistence type="predicted"/>
<comment type="caution">
    <text evidence="4">The sequence shown here is derived from an EMBL/GenBank/DDBJ whole genome shotgun (WGS) entry which is preliminary data.</text>
</comment>
<dbReference type="PANTHER" id="PTHR43479:SF7">
    <property type="entry name" value="TETR-FAMILY TRANSCRIPTIONAL REGULATOR"/>
    <property type="match status" value="1"/>
</dbReference>
<keyword evidence="1 2" id="KW-0238">DNA-binding</keyword>
<evidence type="ECO:0000313" key="4">
    <source>
        <dbReference type="EMBL" id="THF83337.1"/>
    </source>
</evidence>
<dbReference type="Proteomes" id="UP000310636">
    <property type="component" value="Unassembled WGS sequence"/>
</dbReference>
<feature type="domain" description="HTH tetR-type" evidence="3">
    <location>
        <begin position="9"/>
        <end position="69"/>
    </location>
</feature>
<dbReference type="EMBL" id="SSOB01000005">
    <property type="protein sequence ID" value="THF83337.1"/>
    <property type="molecule type" value="Genomic_DNA"/>
</dbReference>
<evidence type="ECO:0000259" key="3">
    <source>
        <dbReference type="PROSITE" id="PS50977"/>
    </source>
</evidence>
<gene>
    <name evidence="4" type="ORF">E6C55_05665</name>
</gene>